<gene>
    <name evidence="3" type="ordered locus">Hsero_0501</name>
</gene>
<feature type="transmembrane region" description="Helical" evidence="1">
    <location>
        <begin position="62"/>
        <end position="81"/>
    </location>
</feature>
<protein>
    <submittedName>
        <fullName evidence="3">Membrane protein</fullName>
    </submittedName>
</protein>
<dbReference type="AlphaFoldDB" id="D8IXE5"/>
<dbReference type="RefSeq" id="WP_013232538.1">
    <property type="nucleotide sequence ID" value="NC_014323.1"/>
</dbReference>
<dbReference type="HOGENOM" id="CLU_039815_0_0_4"/>
<reference evidence="3 4" key="1">
    <citation type="submission" date="2010-04" db="EMBL/GenBank/DDBJ databases">
        <title>The genome of Herbaspirillum seropedicae SmR1, an endophytic, nitrogen-fixing, plant-growth promoting beta-Proteobacteria.</title>
        <authorList>
            <person name="Pedrosa F.O."/>
            <person name="Monteiro R.A."/>
            <person name="Wassem R."/>
            <person name="Cruz L.M."/>
            <person name="Ayub R.A."/>
            <person name="Colauto N.B."/>
            <person name="Fernandez M.A."/>
            <person name="Fungaro M.H.P."/>
            <person name="Grisard E.C."/>
            <person name="Hungria M."/>
            <person name="Madeira H.M.F."/>
            <person name="Nodari R.O."/>
            <person name="Osaku C.A."/>
            <person name="Petzl-Erler M.L."/>
            <person name="Terenzi H."/>
            <person name="Vieira L.G.E."/>
            <person name="Almeida M.I.M."/>
            <person name="Alves L.R."/>
            <person name="Arantes O.M.N."/>
            <person name="Balsanelli E."/>
            <person name="Barcellos F.G."/>
            <person name="Baura V.A."/>
            <person name="Binde D.R."/>
            <person name="Campo R.J."/>
            <person name="Chubatsu L.S."/>
            <person name="Chueire L.M.O."/>
            <person name="Ciferri R.R."/>
            <person name="Correa L.C."/>
            <person name="da Conceicao Silva J.L."/>
            <person name="Dabul A.N.G."/>
            <person name="Dambros B.P."/>
            <person name="Faoro H."/>
            <person name="Favetti A."/>
            <person name="Friedermann G."/>
            <person name="Furlaneto M.C."/>
            <person name="Gasques L.S."/>
            <person name="Gimenes C.C.T."/>
            <person name="Gioppo N.M.R."/>
            <person name="Glienke-Blanco C."/>
            <person name="Godoy L.P."/>
            <person name="Guerra M.P."/>
            <person name="Karp S."/>
            <person name="Kava-Cordeiro V."/>
            <person name="Margarido V.P."/>
            <person name="Mathioni S.M."/>
            <person name="Menck-Soares M.A."/>
            <person name="Murace N.K."/>
            <person name="Nicolas M.F."/>
            <person name="Oliveira C.E.C."/>
            <person name="Pagnan N.A.B."/>
            <person name="Pamphile J.A."/>
            <person name="Patussi E.V."/>
            <person name="Pereira L.F.P."/>
            <person name="Pereira-Ferrari L."/>
            <person name="Pinto F.G.S."/>
            <person name="Precoma C."/>
            <person name="Prioli A.J."/>
            <person name="Prioli S.M.A.P."/>
            <person name="Raittz R.T."/>
            <person name="Ramos H.J.O."/>
            <person name="Ribeiro E.M.S.F."/>
            <person name="Rigo L.U."/>
            <person name="Rocha C.L.M.S.C."/>
            <person name="Rocha S.N."/>
            <person name="Santos K."/>
            <person name="Satori D."/>
            <person name="Silva A.G."/>
            <person name="Simao R.C.G."/>
            <person name="Soares M.A.M."/>
            <person name="Souza E.M."/>
            <person name="Steffens M.B.R."/>
            <person name="Steindel M."/>
            <person name="Tadra-Sfeir M.Z."/>
            <person name="Takahashi E.K."/>
            <person name="Torres R.A."/>
            <person name="Valle J.S."/>
            <person name="Vernal J.I."/>
            <person name="Vilas-Boas L.A."/>
            <person name="Watanabe M.A.E."/>
            <person name="Weiss V.A."/>
            <person name="Yates M.A."/>
            <person name="Souza E.M."/>
        </authorList>
    </citation>
    <scope>NUCLEOTIDE SEQUENCE [LARGE SCALE GENOMIC DNA]</scope>
    <source>
        <strain evidence="3 4">SmR1</strain>
    </source>
</reference>
<organism evidence="3 4">
    <name type="scientific">Herbaspirillum seropedicae (strain SmR1)</name>
    <dbReference type="NCBI Taxonomy" id="757424"/>
    <lineage>
        <taxon>Bacteria</taxon>
        <taxon>Pseudomonadati</taxon>
        <taxon>Pseudomonadota</taxon>
        <taxon>Betaproteobacteria</taxon>
        <taxon>Burkholderiales</taxon>
        <taxon>Oxalobacteraceae</taxon>
        <taxon>Herbaspirillum</taxon>
    </lineage>
</organism>
<dbReference type="SUPFAM" id="SSF47162">
    <property type="entry name" value="Apolipoprotein"/>
    <property type="match status" value="1"/>
</dbReference>
<evidence type="ECO:0000313" key="3">
    <source>
        <dbReference type="EMBL" id="ADJ62020.1"/>
    </source>
</evidence>
<dbReference type="STRING" id="757424.Hsero_0501"/>
<dbReference type="KEGG" id="hse:Hsero_0501"/>
<dbReference type="eggNOG" id="COG5185">
    <property type="taxonomic scope" value="Bacteria"/>
</dbReference>
<keyword evidence="1" id="KW-0472">Membrane</keyword>
<dbReference type="GeneID" id="29391655"/>
<evidence type="ECO:0000313" key="4">
    <source>
        <dbReference type="Proteomes" id="UP000000329"/>
    </source>
</evidence>
<feature type="signal peptide" evidence="2">
    <location>
        <begin position="1"/>
        <end position="20"/>
    </location>
</feature>
<keyword evidence="1" id="KW-0812">Transmembrane</keyword>
<proteinExistence type="predicted"/>
<name>D8IXE5_HERSS</name>
<feature type="transmembrane region" description="Helical" evidence="1">
    <location>
        <begin position="30"/>
        <end position="50"/>
    </location>
</feature>
<dbReference type="Proteomes" id="UP000000329">
    <property type="component" value="Chromosome"/>
</dbReference>
<feature type="chain" id="PRO_5003115593" evidence="2">
    <location>
        <begin position="21"/>
        <end position="435"/>
    </location>
</feature>
<sequence>MLLKSAIAFGIAIVSPFAFAANGFESILHDGITMTFIAINLSLTVYFTCFRFNRFAVQHGPEILTTVGIFGCFLGIALALLHFDSAKVSSSVPHLLEGVKTAFWASVSGVFGSLCIRFRHHQQKSPIPHSIGAPKAASLDDVVAATQALQRSLSGTEDGSLLSQLKLMRQEQNDQLTALRGSFDAFASKMAEDGSKALIEALKEVIRDFNAQINEQFGQNFQHLNMAVEKLVVWQVQYREELDKLQAVQQSSATDLQNAANGMSLMVSRADGFTETASRLEQLLRGLSQQYAAIEDSQRSLSAVLIEMKDVTPVFAKKMEELADAIKLGVSRVQSDVSDIVKNFGVQIQGSSAEMKQLLSETIKSSQKQVNDEMQKGLDTIRQGVVSLDKGLQEELTKSLESLGRQLASLSEKFVADYSPLTDKLRDVVRIASAQ</sequence>
<evidence type="ECO:0000256" key="1">
    <source>
        <dbReference type="SAM" id="Phobius"/>
    </source>
</evidence>
<keyword evidence="2" id="KW-0732">Signal</keyword>
<dbReference type="Gene3D" id="1.20.5.1230">
    <property type="entry name" value="Apolipoprotein A-I"/>
    <property type="match status" value="1"/>
</dbReference>
<keyword evidence="1" id="KW-1133">Transmembrane helix</keyword>
<evidence type="ECO:0000256" key="2">
    <source>
        <dbReference type="SAM" id="SignalP"/>
    </source>
</evidence>
<keyword evidence="4" id="KW-1185">Reference proteome</keyword>
<accession>D8IXE5</accession>
<dbReference type="EMBL" id="CP002039">
    <property type="protein sequence ID" value="ADJ62020.1"/>
    <property type="molecule type" value="Genomic_DNA"/>
</dbReference>
<dbReference type="OrthoDB" id="9798009at2"/>